<dbReference type="Proteomes" id="UP000032250">
    <property type="component" value="Unassembled WGS sequence"/>
</dbReference>
<dbReference type="SUPFAM" id="SSF55008">
    <property type="entry name" value="HMA, heavy metal-associated domain"/>
    <property type="match status" value="1"/>
</dbReference>
<dbReference type="CDD" id="cd00371">
    <property type="entry name" value="HMA"/>
    <property type="match status" value="1"/>
</dbReference>
<comment type="caution">
    <text evidence="2">The sequence shown here is derived from an EMBL/GenBank/DDBJ whole genome shotgun (WGS) entry which is preliminary data.</text>
</comment>
<evidence type="ECO:0000313" key="2">
    <source>
        <dbReference type="EMBL" id="KIS23114.1"/>
    </source>
</evidence>
<dbReference type="PROSITE" id="PS50846">
    <property type="entry name" value="HMA_2"/>
    <property type="match status" value="1"/>
</dbReference>
<dbReference type="EMBL" id="JXSU01000007">
    <property type="protein sequence ID" value="KIS23114.1"/>
    <property type="molecule type" value="Genomic_DNA"/>
</dbReference>
<dbReference type="InterPro" id="IPR036163">
    <property type="entry name" value="HMA_dom_sf"/>
</dbReference>
<proteinExistence type="predicted"/>
<reference evidence="2 3" key="1">
    <citation type="submission" date="2014-06" db="EMBL/GenBank/DDBJ databases">
        <title>Genome characterization of distinct group I Clostridium botulinum lineages.</title>
        <authorList>
            <person name="Giordani F."/>
            <person name="Anselmo A."/>
            <person name="Fillo S."/>
            <person name="Palozzi A.M."/>
            <person name="Fortunato A."/>
            <person name="Gentile B."/>
            <person name="Ciammaruconi A."/>
            <person name="Anniballi F."/>
            <person name="De Medici D."/>
            <person name="Lista F."/>
        </authorList>
    </citation>
    <scope>NUCLEOTIDE SEQUENCE [LARGE SCALE GENOMIC DNA]</scope>
    <source>
        <strain evidence="2 3">B2 450</strain>
    </source>
</reference>
<organism evidence="2 3">
    <name type="scientific">Clostridium botulinum B2 450</name>
    <dbReference type="NCBI Taxonomy" id="1379739"/>
    <lineage>
        <taxon>Bacteria</taxon>
        <taxon>Bacillati</taxon>
        <taxon>Bacillota</taxon>
        <taxon>Clostridia</taxon>
        <taxon>Eubacteriales</taxon>
        <taxon>Clostridiaceae</taxon>
        <taxon>Clostridium</taxon>
    </lineage>
</organism>
<sequence>MNNLHLNVSGMANNESKTRLLNALDRVKGVQEVAIDLARGTVEVGYNKPTNEMDIKNCIEHTGYKII</sequence>
<evidence type="ECO:0000259" key="1">
    <source>
        <dbReference type="PROSITE" id="PS50846"/>
    </source>
</evidence>
<dbReference type="AlphaFoldDB" id="A0A0D1AJ41"/>
<dbReference type="Pfam" id="PF00403">
    <property type="entry name" value="HMA"/>
    <property type="match status" value="1"/>
</dbReference>
<feature type="domain" description="HMA" evidence="1">
    <location>
        <begin position="2"/>
        <end position="67"/>
    </location>
</feature>
<dbReference type="RefSeq" id="WP_003487254.1">
    <property type="nucleotide sequence ID" value="NZ_JXSU01000007.1"/>
</dbReference>
<gene>
    <name evidence="2" type="ORF">N495_05790</name>
</gene>
<name>A0A0D1AJ41_CLOBO</name>
<accession>A0A0D1AJ41</accession>
<dbReference type="OrthoDB" id="1913655at2"/>
<evidence type="ECO:0000313" key="3">
    <source>
        <dbReference type="Proteomes" id="UP000032250"/>
    </source>
</evidence>
<dbReference type="GO" id="GO:0046872">
    <property type="term" value="F:metal ion binding"/>
    <property type="evidence" value="ECO:0007669"/>
    <property type="project" value="InterPro"/>
</dbReference>
<dbReference type="Gene3D" id="3.30.70.100">
    <property type="match status" value="1"/>
</dbReference>
<dbReference type="InterPro" id="IPR006121">
    <property type="entry name" value="HMA_dom"/>
</dbReference>
<protein>
    <submittedName>
        <fullName evidence="2">Heavy metal transporter</fullName>
    </submittedName>
</protein>
<dbReference type="PATRIC" id="fig|1379739.3.peg.1486"/>
<dbReference type="HOGENOM" id="CLU_134973_10_4_9"/>